<dbReference type="eggNOG" id="COG4206">
    <property type="taxonomic scope" value="Bacteria"/>
</dbReference>
<sequence>MNNRAYTKRWYNILLSSFRKNKVASPKITLEMRLLTYLTLGASLQLSANSYAQKISIHTDKAALETVFKEIRKQSGYSFIYKSAYLKNAAPVSVSIDNRNLKETLDKLLKDQPFDYVIKGKVVSLVPLTAPRQANSVSFDEEIVQQRPISGYVKDQQGNPLQKATIRVKGSNISTSTDEKGFFQLNGVDRSATLLISFLGFDNLEVSAASNLQSLTLRLAKQEVEEVVVHTGFQTLNKERATGSFGLIDKAQIEKPTSNIAQRIIGTTAGVQATLDVDGNPRFEIRGQTSLNIRDSKGELTANAHPLVVVDGFAIQGDFNSINPNDVESITILKDAAAASIWGARAANGVVVIVTKKAKQGTPLKVDFQAFTRVGKKFDLSYVNPLASSAETIEYEKRAFNRWYISENSGSLESNYNKKWSQGLVALSEHHLGYMSLADRDAELERLKTLDNRKQIEDLLLASPVTQQYNLTLQGSGAKMNNLVSMLYERNQSNFKETGNDRYMLNYRTTASIFPWLDVHASTMLQYNDFKKNGIKLSDSDNFSIKDLSPYDMLVNSDGSYTNIHQYYWPIMERFVPMDRFPYTDWTYNPVQEIYERDHRTKELNTRLMGGLTFKPFKGLTFDTKLQYEHFNTNNRYLYKENSFYVRKRVNEATAWDNKKNTFIPNLPKGGLIEQPFEKPREWGRSTVNSYTFRNQLNYNRTFGLDHEINAIAGSEISNIVSEQFYTPPSYGFNEETLTVGSYPNGPGGTFNPIKNWLGSNQTFRYTNSFTYRTERFVSMFANAAYTYRNKYTLSGSIRTDASNMITDDPAYRYAPFWSIGGSYQIGREDFMQQYTWLDRLNLRLTYGYNGNVDRSTSFRPLVALDSNPNVYTNEYTGRISSYGNPTLRWERTATWNAGIDYSLWQGKLYGKIDVYNKQGKDLIAQLSIPAVNGTNAQKLNNAEISNHGIELELGTALPLHGSDITWRGSFNFSYNKNKVNKLFVANYAASELYGRDYGAYVEGYDANALWVFQYAGVHDKQPMVHGTNGELYDFGTWTPGDGRDYLLHAGTRVAPYTLGFSNSFQIYDFNLSFILTGKLGHKFLKQSFNYPAIGTSRLLPNNKLGEVMNGDPNSIIPLPLNDIEPRYYFWDRFYPYMDYLVTNASHLRMQEVNASYRLPTEKWSLLKQCNAMVYLQGNDLFTVLFNNTGEDPEYRLGTMKPRPRFTFGLKVGF</sequence>
<keyword evidence="4 7" id="KW-0812">Transmembrane</keyword>
<dbReference type="SUPFAM" id="SSF56935">
    <property type="entry name" value="Porins"/>
    <property type="match status" value="1"/>
</dbReference>
<dbReference type="Proteomes" id="UP000016584">
    <property type="component" value="Unassembled WGS sequence"/>
</dbReference>
<dbReference type="InterPro" id="IPR036942">
    <property type="entry name" value="Beta-barrel_TonB_sf"/>
</dbReference>
<dbReference type="RefSeq" id="WP_021070269.1">
    <property type="nucleotide sequence ID" value="NZ_ATDL01000015.1"/>
</dbReference>
<evidence type="ECO:0000256" key="5">
    <source>
        <dbReference type="ARBA" id="ARBA00023136"/>
    </source>
</evidence>
<dbReference type="Gene3D" id="2.40.170.20">
    <property type="entry name" value="TonB-dependent receptor, beta-barrel domain"/>
    <property type="match status" value="1"/>
</dbReference>
<dbReference type="eggNOG" id="COG1629">
    <property type="taxonomic scope" value="Bacteria"/>
</dbReference>
<keyword evidence="2 7" id="KW-0813">Transport</keyword>
<evidence type="ECO:0000313" key="10">
    <source>
        <dbReference type="Proteomes" id="UP000016584"/>
    </source>
</evidence>
<dbReference type="InterPro" id="IPR023997">
    <property type="entry name" value="TonB-dep_OMP_SusC/RagA_CS"/>
</dbReference>
<comment type="caution">
    <text evidence="9">The sequence shown here is derived from an EMBL/GenBank/DDBJ whole genome shotgun (WGS) entry which is preliminary data.</text>
</comment>
<dbReference type="InterPro" id="IPR039426">
    <property type="entry name" value="TonB-dep_rcpt-like"/>
</dbReference>
<reference evidence="9 10" key="1">
    <citation type="journal article" date="2013" name="Genome Announc.">
        <title>The Draft Genome Sequence of Sphingomonas paucimobilis Strain HER1398 (Proteobacteria), Host to the Giant PAU Phage, Indicates That It Is a Member of the Genus Sphingobacterium (Bacteroidetes).</title>
        <authorList>
            <person name="White R.A.III."/>
            <person name="Suttle C.A."/>
        </authorList>
    </citation>
    <scope>NUCLEOTIDE SEQUENCE [LARGE SCALE GENOMIC DNA]</scope>
    <source>
        <strain evidence="9 10">HER1398</strain>
    </source>
</reference>
<dbReference type="Pfam" id="PF13715">
    <property type="entry name" value="CarbopepD_reg_2"/>
    <property type="match status" value="1"/>
</dbReference>
<dbReference type="NCBIfam" id="TIGR04056">
    <property type="entry name" value="OMP_RagA_SusC"/>
    <property type="match status" value="1"/>
</dbReference>
<evidence type="ECO:0000256" key="1">
    <source>
        <dbReference type="ARBA" id="ARBA00004571"/>
    </source>
</evidence>
<dbReference type="EMBL" id="ATDL01000015">
    <property type="protein sequence ID" value="ERJ58776.1"/>
    <property type="molecule type" value="Genomic_DNA"/>
</dbReference>
<dbReference type="InterPro" id="IPR037066">
    <property type="entry name" value="Plug_dom_sf"/>
</dbReference>
<dbReference type="InterPro" id="IPR012910">
    <property type="entry name" value="Plug_dom"/>
</dbReference>
<dbReference type="PATRIC" id="fig|1346330.5.peg.2105"/>
<organism evidence="9 10">
    <name type="scientific">Sphingobacterium paucimobilis HER1398</name>
    <dbReference type="NCBI Taxonomy" id="1346330"/>
    <lineage>
        <taxon>Bacteria</taxon>
        <taxon>Pseudomonadati</taxon>
        <taxon>Bacteroidota</taxon>
        <taxon>Sphingobacteriia</taxon>
        <taxon>Sphingobacteriales</taxon>
        <taxon>Sphingobacteriaceae</taxon>
        <taxon>Sphingobacterium</taxon>
    </lineage>
</organism>
<evidence type="ECO:0000313" key="9">
    <source>
        <dbReference type="EMBL" id="ERJ58776.1"/>
    </source>
</evidence>
<dbReference type="PROSITE" id="PS52016">
    <property type="entry name" value="TONB_DEPENDENT_REC_3"/>
    <property type="match status" value="1"/>
</dbReference>
<evidence type="ECO:0000256" key="2">
    <source>
        <dbReference type="ARBA" id="ARBA00022448"/>
    </source>
</evidence>
<keyword evidence="3 7" id="KW-1134">Transmembrane beta strand</keyword>
<dbReference type="AlphaFoldDB" id="U2HAK7"/>
<dbReference type="InterPro" id="IPR008969">
    <property type="entry name" value="CarboxyPept-like_regulatory"/>
</dbReference>
<gene>
    <name evidence="9" type="ORF">M472_08345</name>
</gene>
<evidence type="ECO:0000256" key="6">
    <source>
        <dbReference type="ARBA" id="ARBA00023237"/>
    </source>
</evidence>
<comment type="subcellular location">
    <subcellularLocation>
        <location evidence="1 7">Cell outer membrane</location>
        <topology evidence="1 7">Multi-pass membrane protein</topology>
    </subcellularLocation>
</comment>
<comment type="similarity">
    <text evidence="7">Belongs to the TonB-dependent receptor family.</text>
</comment>
<dbReference type="Pfam" id="PF07715">
    <property type="entry name" value="Plug"/>
    <property type="match status" value="1"/>
</dbReference>
<proteinExistence type="inferred from homology"/>
<dbReference type="NCBIfam" id="TIGR04057">
    <property type="entry name" value="SusC_RagA_signa"/>
    <property type="match status" value="1"/>
</dbReference>
<dbReference type="SUPFAM" id="SSF49464">
    <property type="entry name" value="Carboxypeptidase regulatory domain-like"/>
    <property type="match status" value="1"/>
</dbReference>
<dbReference type="Gene3D" id="2.170.130.10">
    <property type="entry name" value="TonB-dependent receptor, plug domain"/>
    <property type="match status" value="1"/>
</dbReference>
<dbReference type="OrthoDB" id="9768177at2"/>
<evidence type="ECO:0000256" key="7">
    <source>
        <dbReference type="PROSITE-ProRule" id="PRU01360"/>
    </source>
</evidence>
<keyword evidence="10" id="KW-1185">Reference proteome</keyword>
<evidence type="ECO:0000259" key="8">
    <source>
        <dbReference type="Pfam" id="PF07715"/>
    </source>
</evidence>
<dbReference type="GO" id="GO:0009279">
    <property type="term" value="C:cell outer membrane"/>
    <property type="evidence" value="ECO:0007669"/>
    <property type="project" value="UniProtKB-SubCell"/>
</dbReference>
<dbReference type="STRING" id="1346330.M472_08345"/>
<dbReference type="InterPro" id="IPR023996">
    <property type="entry name" value="TonB-dep_OMP_SusC/RagA"/>
</dbReference>
<keyword evidence="5 7" id="KW-0472">Membrane</keyword>
<name>U2HAK7_9SPHI</name>
<accession>U2HAK7</accession>
<evidence type="ECO:0000256" key="4">
    <source>
        <dbReference type="ARBA" id="ARBA00022692"/>
    </source>
</evidence>
<keyword evidence="6 7" id="KW-0998">Cell outer membrane</keyword>
<feature type="domain" description="TonB-dependent receptor plug" evidence="8">
    <location>
        <begin position="239"/>
        <end position="350"/>
    </location>
</feature>
<evidence type="ECO:0000256" key="3">
    <source>
        <dbReference type="ARBA" id="ARBA00022452"/>
    </source>
</evidence>
<protein>
    <recommendedName>
        <fullName evidence="8">TonB-dependent receptor plug domain-containing protein</fullName>
    </recommendedName>
</protein>
<dbReference type="Gene3D" id="2.60.40.1120">
    <property type="entry name" value="Carboxypeptidase-like, regulatory domain"/>
    <property type="match status" value="1"/>
</dbReference>